<name>A0A495QQM6_9EURY</name>
<evidence type="ECO:0000313" key="1">
    <source>
        <dbReference type="EMBL" id="RKS75797.1"/>
    </source>
</evidence>
<organism evidence="1 2">
    <name type="scientific">Haloarcula quadrata</name>
    <dbReference type="NCBI Taxonomy" id="182779"/>
    <lineage>
        <taxon>Archaea</taxon>
        <taxon>Methanobacteriati</taxon>
        <taxon>Methanobacteriota</taxon>
        <taxon>Stenosarchaea group</taxon>
        <taxon>Halobacteria</taxon>
        <taxon>Halobacteriales</taxon>
        <taxon>Haloarculaceae</taxon>
        <taxon>Haloarcula</taxon>
    </lineage>
</organism>
<reference evidence="1 2" key="1">
    <citation type="submission" date="2018-10" db="EMBL/GenBank/DDBJ databases">
        <title>Genomic Encyclopedia of Archaeal and Bacterial Type Strains, Phase II (KMG-II): from individual species to whole genera.</title>
        <authorList>
            <person name="Goeker M."/>
        </authorList>
    </citation>
    <scope>NUCLEOTIDE SEQUENCE [LARGE SCALE GENOMIC DNA]</scope>
    <source>
        <strain evidence="1 2">DSM 11927</strain>
    </source>
</reference>
<dbReference type="AlphaFoldDB" id="A0A495QQM6"/>
<proteinExistence type="predicted"/>
<evidence type="ECO:0000313" key="2">
    <source>
        <dbReference type="Proteomes" id="UP000268233"/>
    </source>
</evidence>
<keyword evidence="2" id="KW-1185">Reference proteome</keyword>
<accession>A0A495QQM6</accession>
<gene>
    <name evidence="1" type="ORF">BDK61_4314</name>
</gene>
<dbReference type="Proteomes" id="UP000268233">
    <property type="component" value="Unassembled WGS sequence"/>
</dbReference>
<dbReference type="RefSeq" id="WP_007189989.1">
    <property type="nucleotide sequence ID" value="NZ_RBWW01000003.1"/>
</dbReference>
<comment type="caution">
    <text evidence="1">The sequence shown here is derived from an EMBL/GenBank/DDBJ whole genome shotgun (WGS) entry which is preliminary data.</text>
</comment>
<protein>
    <submittedName>
        <fullName evidence="1">Uncharacterized protein</fullName>
    </submittedName>
</protein>
<dbReference type="EMBL" id="RBWW01000003">
    <property type="protein sequence ID" value="RKS75797.1"/>
    <property type="molecule type" value="Genomic_DNA"/>
</dbReference>
<sequence length="108" mass="12253">MSVQIDGFGDLADQLDSLAGDIESLDGENEIPINELFRPQFMQTHTEEFESFEGFIDASPWTVETEADFEAIPEDEFDAYVAEHTVFKDWESMLSAAGKEWVVRQISI</sequence>